<sequence length="346" mass="39431">MNSAKLLINEPPLQVLPSLAKEIGLNEAILVQQIHYWLCRSDHRHEGRKWFYKSAAEWADELGFWSDSTIKRTLANLLEMKLISVGQLHKVLLSDPYNRTKWYSINYDQLELLNSTNASGQNDQLGAGQNDKITSSQNDQMLQENTTKNTTKNKTPLTPQGETENTLADAERALAYYNELTHTRCEDSSPFETLLTATKSRKAYALADLKLVALWVVNTWKPRNGKYAKPANICRVNRFDGYLADARAWSESAGRIDCDEVITAYNLVFSDVLPPAEIDQDRKHAIRELLQYLKTKDLEAFQSYFEAFRGQATVFYFGGDDGAGWRANFDYLMKPEVLRKTRDGAL</sequence>
<organism evidence="2 3">
    <name type="scientific">Yersinia frederiksenii</name>
    <dbReference type="NCBI Taxonomy" id="29484"/>
    <lineage>
        <taxon>Bacteria</taxon>
        <taxon>Pseudomonadati</taxon>
        <taxon>Pseudomonadota</taxon>
        <taxon>Gammaproteobacteria</taxon>
        <taxon>Enterobacterales</taxon>
        <taxon>Yersiniaceae</taxon>
        <taxon>Yersinia</taxon>
    </lineage>
</organism>
<dbReference type="EMBL" id="UHJA01000001">
    <property type="protein sequence ID" value="SUP75091.1"/>
    <property type="molecule type" value="Genomic_DNA"/>
</dbReference>
<evidence type="ECO:0000313" key="3">
    <source>
        <dbReference type="Proteomes" id="UP000254835"/>
    </source>
</evidence>
<feature type="compositionally biased region" description="Low complexity" evidence="1">
    <location>
        <begin position="145"/>
        <end position="155"/>
    </location>
</feature>
<evidence type="ECO:0000313" key="2">
    <source>
        <dbReference type="EMBL" id="SUP75091.1"/>
    </source>
</evidence>
<proteinExistence type="predicted"/>
<evidence type="ECO:0000256" key="1">
    <source>
        <dbReference type="SAM" id="MobiDB-lite"/>
    </source>
</evidence>
<dbReference type="AlphaFoldDB" id="A0A380PNJ2"/>
<dbReference type="RefSeq" id="WP_004712587.1">
    <property type="nucleotide sequence ID" value="NZ_CP023964.1"/>
</dbReference>
<protein>
    <submittedName>
        <fullName evidence="2">Uncharacterized protein</fullName>
    </submittedName>
</protein>
<accession>A0A380PNJ2</accession>
<dbReference type="Proteomes" id="UP000254835">
    <property type="component" value="Unassembled WGS sequence"/>
</dbReference>
<name>A0A380PNJ2_YERFR</name>
<reference evidence="2 3" key="1">
    <citation type="submission" date="2018-06" db="EMBL/GenBank/DDBJ databases">
        <authorList>
            <consortium name="Pathogen Informatics"/>
            <person name="Doyle S."/>
        </authorList>
    </citation>
    <scope>NUCLEOTIDE SEQUENCE [LARGE SCALE GENOMIC DNA]</scope>
    <source>
        <strain evidence="2 3">NCTC11470</strain>
    </source>
</reference>
<gene>
    <name evidence="2" type="ORF">NCTC11470_00096</name>
</gene>
<feature type="region of interest" description="Disordered" evidence="1">
    <location>
        <begin position="145"/>
        <end position="165"/>
    </location>
</feature>
<dbReference type="OrthoDB" id="6313655at2"/>
<dbReference type="GeneID" id="57903334"/>
<feature type="compositionally biased region" description="Polar residues" evidence="1">
    <location>
        <begin position="156"/>
        <end position="165"/>
    </location>
</feature>